<keyword evidence="2" id="KW-0285">Flavoprotein</keyword>
<feature type="domain" description="FAD-binding" evidence="4">
    <location>
        <begin position="18"/>
        <end position="371"/>
    </location>
</feature>
<dbReference type="EMBL" id="CP115301">
    <property type="protein sequence ID" value="WBO69720.1"/>
    <property type="molecule type" value="Genomic_DNA"/>
</dbReference>
<evidence type="ECO:0000256" key="2">
    <source>
        <dbReference type="ARBA" id="ARBA00022630"/>
    </source>
</evidence>
<dbReference type="Gene3D" id="3.50.50.60">
    <property type="entry name" value="FAD/NAD(P)-binding domain"/>
    <property type="match status" value="1"/>
</dbReference>
<dbReference type="InterPro" id="IPR002938">
    <property type="entry name" value="FAD-bd"/>
</dbReference>
<keyword evidence="5" id="KW-0614">Plasmid</keyword>
<gene>
    <name evidence="5" type="ORF">O1G22_44080</name>
</gene>
<reference evidence="5 6" key="1">
    <citation type="submission" date="2022-12" db="EMBL/GenBank/DDBJ databases">
        <title>HUAS 2-6.</title>
        <authorList>
            <person name="Mo P."/>
        </authorList>
    </citation>
    <scope>NUCLEOTIDE SEQUENCE [LARGE SCALE GENOMIC DNA]</scope>
    <source>
        <strain evidence="5 6">HUAS 2-6</strain>
        <plasmid evidence="5 6">punmamed1</plasmid>
    </source>
</reference>
<comment type="cofactor">
    <cofactor evidence="1">
        <name>FAD</name>
        <dbReference type="ChEBI" id="CHEBI:57692"/>
    </cofactor>
</comment>
<dbReference type="Pfam" id="PF01494">
    <property type="entry name" value="FAD_binding_3"/>
    <property type="match status" value="1"/>
</dbReference>
<accession>A0ABY7PHL0</accession>
<dbReference type="GO" id="GO:0004497">
    <property type="term" value="F:monooxygenase activity"/>
    <property type="evidence" value="ECO:0007669"/>
    <property type="project" value="UniProtKB-KW"/>
</dbReference>
<name>A0ABY7PHL0_9ACTN</name>
<dbReference type="PRINTS" id="PR00420">
    <property type="entry name" value="RNGMNOXGNASE"/>
</dbReference>
<organism evidence="5 6">
    <name type="scientific">Streptomyces camelliae</name>
    <dbReference type="NCBI Taxonomy" id="3004093"/>
    <lineage>
        <taxon>Bacteria</taxon>
        <taxon>Bacillati</taxon>
        <taxon>Actinomycetota</taxon>
        <taxon>Actinomycetes</taxon>
        <taxon>Kitasatosporales</taxon>
        <taxon>Streptomycetaceae</taxon>
        <taxon>Streptomyces</taxon>
    </lineage>
</organism>
<keyword evidence="5" id="KW-0560">Oxidoreductase</keyword>
<keyword evidence="3" id="KW-0274">FAD</keyword>
<dbReference type="PANTHER" id="PTHR43004">
    <property type="entry name" value="TRK SYSTEM POTASSIUM UPTAKE PROTEIN"/>
    <property type="match status" value="1"/>
</dbReference>
<dbReference type="InterPro" id="IPR050641">
    <property type="entry name" value="RIFMO-like"/>
</dbReference>
<evidence type="ECO:0000256" key="3">
    <source>
        <dbReference type="ARBA" id="ARBA00022827"/>
    </source>
</evidence>
<keyword evidence="6" id="KW-1185">Reference proteome</keyword>
<keyword evidence="5" id="KW-0503">Monooxygenase</keyword>
<dbReference type="Gene3D" id="3.40.30.120">
    <property type="match status" value="1"/>
</dbReference>
<dbReference type="PANTHER" id="PTHR43004:SF19">
    <property type="entry name" value="BINDING MONOOXYGENASE, PUTATIVE (JCVI)-RELATED"/>
    <property type="match status" value="1"/>
</dbReference>
<geneLocation type="plasmid" evidence="5 6">
    <name>punmamed1</name>
</geneLocation>
<protein>
    <submittedName>
        <fullName evidence="5">FAD-dependent monooxygenase</fullName>
    </submittedName>
</protein>
<dbReference type="SUPFAM" id="SSF51905">
    <property type="entry name" value="FAD/NAD(P)-binding domain"/>
    <property type="match status" value="1"/>
</dbReference>
<evidence type="ECO:0000313" key="6">
    <source>
        <dbReference type="Proteomes" id="UP001212326"/>
    </source>
</evidence>
<proteinExistence type="predicted"/>
<evidence type="ECO:0000313" key="5">
    <source>
        <dbReference type="EMBL" id="WBO69720.1"/>
    </source>
</evidence>
<evidence type="ECO:0000256" key="1">
    <source>
        <dbReference type="ARBA" id="ARBA00001974"/>
    </source>
</evidence>
<dbReference type="InterPro" id="IPR036188">
    <property type="entry name" value="FAD/NAD-bd_sf"/>
</dbReference>
<dbReference type="Gene3D" id="3.30.9.10">
    <property type="entry name" value="D-Amino Acid Oxidase, subunit A, domain 2"/>
    <property type="match status" value="1"/>
</dbReference>
<dbReference type="Proteomes" id="UP001212326">
    <property type="component" value="Plasmid punmamed1"/>
</dbReference>
<sequence length="502" mass="53467">MTASRQSGQSGQSLPDQVQVLIVGAGPAGMVAGITLAGYGIDVLLVEKRAEPSALSRAMLISTRTMELMRRWGLEAAVRARAGDVDAYTYVTESLAAGTGSEIPMAIPTQAEAALVSPTRPAWAPQDDTESVLLAHLRTMPTAAVRMGCELTGLRQDDDGVRATLLDPRTGSTHPLEARYVIGADGPYSTVREQLGIAMEGLDHLGAYEAVQFRASINPDVGDRKPAVYMITRPDAAGFLSRRGHGDRWAFARGRTPDQAGLADLEEAELAKLLARAAGVDTLRPRIERFSSFALAAMLAERYREGSGFLVGDAAHRMTPRGGTGMNTAIQDAFDLGWKLAWVLRGWAPADLLDSYETERRPVGKHNVDFSAAPPTEPATSAETLPWDLNGRLAHHWLPAPDGAPAPTDPVSTIDLVGEGLTLLAGPQGQPWTEAGALATGPIPLAVHLLDEGTADALGLRPGAAMLLRPDCREIRQWSHYDEADPPRVGHLAPAAHSLPTV</sequence>
<evidence type="ECO:0000259" key="4">
    <source>
        <dbReference type="Pfam" id="PF01494"/>
    </source>
</evidence>